<accession>A0AAE5T0H5</accession>
<dbReference type="EMBL" id="PZBZ01000081">
    <property type="protein sequence ID" value="PTG11517.1"/>
    <property type="molecule type" value="Genomic_DNA"/>
</dbReference>
<evidence type="ECO:0000313" key="2">
    <source>
        <dbReference type="Proteomes" id="UP000242704"/>
    </source>
</evidence>
<evidence type="ECO:0000313" key="1">
    <source>
        <dbReference type="EMBL" id="PTG11517.1"/>
    </source>
</evidence>
<sequence length="29" mass="3285">PVLDVSNKAIEETANNIIQIIEHNNFFSN</sequence>
<gene>
    <name evidence="1" type="ORF">BU653_10745</name>
</gene>
<organism evidence="1 2">
    <name type="scientific">Staphylococcus chromogenes</name>
    <name type="common">Staphylococcus hyicus subsp. chromogenes</name>
    <dbReference type="NCBI Taxonomy" id="46126"/>
    <lineage>
        <taxon>Bacteria</taxon>
        <taxon>Bacillati</taxon>
        <taxon>Bacillota</taxon>
        <taxon>Bacilli</taxon>
        <taxon>Bacillales</taxon>
        <taxon>Staphylococcaceae</taxon>
        <taxon>Staphylococcus</taxon>
    </lineage>
</organism>
<dbReference type="Proteomes" id="UP000242704">
    <property type="component" value="Unassembled WGS sequence"/>
</dbReference>
<proteinExistence type="predicted"/>
<reference evidence="1 2" key="1">
    <citation type="journal article" date="2016" name="Front. Microbiol.">
        <title>Comprehensive Phylogenetic Analysis of Bovine Non-aureus Staphylococci Species Based on Whole-Genome Sequencing.</title>
        <authorList>
            <person name="Naushad S."/>
            <person name="Barkema H.W."/>
            <person name="Luby C."/>
            <person name="Condas L.A."/>
            <person name="Nobrega D.B."/>
            <person name="Carson D.A."/>
            <person name="De Buck J."/>
        </authorList>
    </citation>
    <scope>NUCLEOTIDE SEQUENCE [LARGE SCALE GENOMIC DNA]</scope>
    <source>
        <strain evidence="1 2">SNUC 505</strain>
    </source>
</reference>
<comment type="caution">
    <text evidence="1">The sequence shown here is derived from an EMBL/GenBank/DDBJ whole genome shotgun (WGS) entry which is preliminary data.</text>
</comment>
<dbReference type="AlphaFoldDB" id="A0AAE5T0H5"/>
<protein>
    <submittedName>
        <fullName evidence="1">Phosphoenolpyruvate synthase regulatory protein</fullName>
    </submittedName>
</protein>
<feature type="non-terminal residue" evidence="1">
    <location>
        <position position="1"/>
    </location>
</feature>
<name>A0AAE5T0H5_STACR</name>